<sequence>MASVSRSDLRRVAARTWLLQATWNYERQQGLGWAWCLAPVLERLYADPGRRQQRLAEHTAFFNTQPTLASLALGAVANLEEQQARAAEPAYDGVARVKMVLGSALAALGDRLLWFTLRPFAACLGVLFALGGSWTGALALWVCYNAVHLTLRARGVAWGYRLGPAVLGQGLRERLERLISLLSEFGAALVGVVVAALLVPGGEPQSLTFQVTLAGGLALGLVAAQHARPSPTHLALGAGGLCLVAAWFR</sequence>
<comment type="caution">
    <text evidence="2">The sequence shown here is derived from an EMBL/GenBank/DDBJ whole genome shotgun (WGS) entry which is preliminary data.</text>
</comment>
<dbReference type="AlphaFoldDB" id="A0A538UC60"/>
<keyword evidence="1" id="KW-0472">Membrane</keyword>
<name>A0A538UC60_UNCEI</name>
<dbReference type="EMBL" id="VBPB01000068">
    <property type="protein sequence ID" value="TMQ73474.1"/>
    <property type="molecule type" value="Genomic_DNA"/>
</dbReference>
<dbReference type="GO" id="GO:0009401">
    <property type="term" value="P:phosphoenolpyruvate-dependent sugar phosphotransferase system"/>
    <property type="evidence" value="ECO:0007669"/>
    <property type="project" value="InterPro"/>
</dbReference>
<keyword evidence="1" id="KW-0812">Transmembrane</keyword>
<evidence type="ECO:0000313" key="2">
    <source>
        <dbReference type="EMBL" id="TMQ73474.1"/>
    </source>
</evidence>
<protein>
    <submittedName>
        <fullName evidence="2">PTS system mannose/fructose/sorbose family transporter subunit IID</fullName>
    </submittedName>
</protein>
<dbReference type="PANTHER" id="PTHR32502">
    <property type="entry name" value="N-ACETYLGALACTOSAMINE PERMEASE II COMPONENT-RELATED"/>
    <property type="match status" value="1"/>
</dbReference>
<dbReference type="GO" id="GO:0005886">
    <property type="term" value="C:plasma membrane"/>
    <property type="evidence" value="ECO:0007669"/>
    <property type="project" value="TreeGrafter"/>
</dbReference>
<gene>
    <name evidence="2" type="ORF">E6K81_04600</name>
</gene>
<dbReference type="PANTHER" id="PTHR32502:SF23">
    <property type="entry name" value="TRANSPORT PROTEIN, PTS SYSTEM"/>
    <property type="match status" value="1"/>
</dbReference>
<accession>A0A538UC60</accession>
<evidence type="ECO:0000313" key="3">
    <source>
        <dbReference type="Proteomes" id="UP000319771"/>
    </source>
</evidence>
<proteinExistence type="predicted"/>
<evidence type="ECO:0000256" key="1">
    <source>
        <dbReference type="SAM" id="Phobius"/>
    </source>
</evidence>
<dbReference type="InterPro" id="IPR004704">
    <property type="entry name" value="PTS_IID_man"/>
</dbReference>
<dbReference type="InterPro" id="IPR050303">
    <property type="entry name" value="GatZ_KbaZ_carbometab"/>
</dbReference>
<dbReference type="Proteomes" id="UP000319771">
    <property type="component" value="Unassembled WGS sequence"/>
</dbReference>
<feature type="transmembrane region" description="Helical" evidence="1">
    <location>
        <begin position="231"/>
        <end position="248"/>
    </location>
</feature>
<feature type="transmembrane region" description="Helical" evidence="1">
    <location>
        <begin position="178"/>
        <end position="201"/>
    </location>
</feature>
<reference evidence="2 3" key="1">
    <citation type="journal article" date="2019" name="Nat. Microbiol.">
        <title>Mediterranean grassland soil C-N compound turnover is dependent on rainfall and depth, and is mediated by genomically divergent microorganisms.</title>
        <authorList>
            <person name="Diamond S."/>
            <person name="Andeer P.F."/>
            <person name="Li Z."/>
            <person name="Crits-Christoph A."/>
            <person name="Burstein D."/>
            <person name="Anantharaman K."/>
            <person name="Lane K.R."/>
            <person name="Thomas B.C."/>
            <person name="Pan C."/>
            <person name="Northen T.R."/>
            <person name="Banfield J.F."/>
        </authorList>
    </citation>
    <scope>NUCLEOTIDE SEQUENCE [LARGE SCALE GENOMIC DNA]</scope>
    <source>
        <strain evidence="2">WS_11</strain>
    </source>
</reference>
<dbReference type="PROSITE" id="PS51108">
    <property type="entry name" value="PTS_EIID"/>
    <property type="match status" value="1"/>
</dbReference>
<organism evidence="2 3">
    <name type="scientific">Eiseniibacteriota bacterium</name>
    <dbReference type="NCBI Taxonomy" id="2212470"/>
    <lineage>
        <taxon>Bacteria</taxon>
        <taxon>Candidatus Eiseniibacteriota</taxon>
    </lineage>
</organism>
<dbReference type="Pfam" id="PF03613">
    <property type="entry name" value="EIID-AGA"/>
    <property type="match status" value="1"/>
</dbReference>
<feature type="transmembrane region" description="Helical" evidence="1">
    <location>
        <begin position="119"/>
        <end position="144"/>
    </location>
</feature>
<keyword evidence="1" id="KW-1133">Transmembrane helix</keyword>